<evidence type="ECO:0000256" key="11">
    <source>
        <dbReference type="SAM" id="MobiDB-lite"/>
    </source>
</evidence>
<dbReference type="Gene3D" id="1.10.510.10">
    <property type="entry name" value="Transferase(Phosphotransferase) domain 1"/>
    <property type="match status" value="1"/>
</dbReference>
<accession>A0AAN8VS55</accession>
<evidence type="ECO:0000256" key="3">
    <source>
        <dbReference type="ARBA" id="ARBA00022475"/>
    </source>
</evidence>
<name>A0AAN8VS55_9MAGN</name>
<dbReference type="InterPro" id="IPR050823">
    <property type="entry name" value="Plant_Ser_Thr_Prot_Kinase"/>
</dbReference>
<evidence type="ECO:0000256" key="6">
    <source>
        <dbReference type="ARBA" id="ARBA00022741"/>
    </source>
</evidence>
<protein>
    <recommendedName>
        <fullName evidence="2">non-specific serine/threonine protein kinase</fullName>
        <ecNumber evidence="2">2.7.11.1</ecNumber>
    </recommendedName>
</protein>
<dbReference type="AlphaFoldDB" id="A0AAN8VS55"/>
<dbReference type="EC" id="2.7.11.1" evidence="2"/>
<evidence type="ECO:0000256" key="5">
    <source>
        <dbReference type="ARBA" id="ARBA00022679"/>
    </source>
</evidence>
<evidence type="ECO:0000256" key="9">
    <source>
        <dbReference type="PROSITE-ProRule" id="PRU10141"/>
    </source>
</evidence>
<feature type="domain" description="Protein kinase" evidence="12">
    <location>
        <begin position="85"/>
        <end position="354"/>
    </location>
</feature>
<keyword evidence="5" id="KW-0808">Transferase</keyword>
<comment type="subcellular location">
    <subcellularLocation>
        <location evidence="1">Cell membrane</location>
    </subcellularLocation>
</comment>
<dbReference type="PROSITE" id="PS00108">
    <property type="entry name" value="PROTEIN_KINASE_ST"/>
    <property type="match status" value="1"/>
</dbReference>
<dbReference type="GO" id="GO:0004674">
    <property type="term" value="F:protein serine/threonine kinase activity"/>
    <property type="evidence" value="ECO:0007669"/>
    <property type="project" value="UniProtKB-KW"/>
</dbReference>
<keyword evidence="8 9" id="KW-0067">ATP-binding</keyword>
<evidence type="ECO:0000256" key="2">
    <source>
        <dbReference type="ARBA" id="ARBA00012513"/>
    </source>
</evidence>
<keyword evidence="7 13" id="KW-0418">Kinase</keyword>
<comment type="caution">
    <text evidence="13">The sequence shown here is derived from an EMBL/GenBank/DDBJ whole genome shotgun (WGS) entry which is preliminary data.</text>
</comment>
<proteinExistence type="inferred from homology"/>
<evidence type="ECO:0000313" key="13">
    <source>
        <dbReference type="EMBL" id="KAK6939220.1"/>
    </source>
</evidence>
<feature type="compositionally biased region" description="Polar residues" evidence="11">
    <location>
        <begin position="50"/>
        <end position="66"/>
    </location>
</feature>
<feature type="compositionally biased region" description="Basic and acidic residues" evidence="11">
    <location>
        <begin position="28"/>
        <end position="42"/>
    </location>
</feature>
<organism evidence="13 14">
    <name type="scientific">Dillenia turbinata</name>
    <dbReference type="NCBI Taxonomy" id="194707"/>
    <lineage>
        <taxon>Eukaryota</taxon>
        <taxon>Viridiplantae</taxon>
        <taxon>Streptophyta</taxon>
        <taxon>Embryophyta</taxon>
        <taxon>Tracheophyta</taxon>
        <taxon>Spermatophyta</taxon>
        <taxon>Magnoliopsida</taxon>
        <taxon>eudicotyledons</taxon>
        <taxon>Gunneridae</taxon>
        <taxon>Pentapetalae</taxon>
        <taxon>Dilleniales</taxon>
        <taxon>Dilleniaceae</taxon>
        <taxon>Dillenia</taxon>
    </lineage>
</organism>
<dbReference type="SUPFAM" id="SSF56112">
    <property type="entry name" value="Protein kinase-like (PK-like)"/>
    <property type="match status" value="1"/>
</dbReference>
<dbReference type="Gene3D" id="3.30.200.20">
    <property type="entry name" value="Phosphorylase Kinase, domain 1"/>
    <property type="match status" value="1"/>
</dbReference>
<gene>
    <name evidence="13" type="ORF">RJ641_028751</name>
</gene>
<evidence type="ECO:0000256" key="8">
    <source>
        <dbReference type="ARBA" id="ARBA00022840"/>
    </source>
</evidence>
<evidence type="ECO:0000256" key="4">
    <source>
        <dbReference type="ARBA" id="ARBA00022527"/>
    </source>
</evidence>
<keyword evidence="3" id="KW-0472">Membrane</keyword>
<dbReference type="InterPro" id="IPR001245">
    <property type="entry name" value="Ser-Thr/Tyr_kinase_cat_dom"/>
</dbReference>
<dbReference type="PROSITE" id="PS00107">
    <property type="entry name" value="PROTEIN_KINASE_ATP"/>
    <property type="match status" value="1"/>
</dbReference>
<evidence type="ECO:0000256" key="7">
    <source>
        <dbReference type="ARBA" id="ARBA00022777"/>
    </source>
</evidence>
<dbReference type="Pfam" id="PF07714">
    <property type="entry name" value="PK_Tyr_Ser-Thr"/>
    <property type="match status" value="1"/>
</dbReference>
<feature type="region of interest" description="Disordered" evidence="11">
    <location>
        <begin position="1"/>
        <end position="66"/>
    </location>
</feature>
<dbReference type="EMBL" id="JBAMMX010000005">
    <property type="protein sequence ID" value="KAK6939220.1"/>
    <property type="molecule type" value="Genomic_DNA"/>
</dbReference>
<reference evidence="13 14" key="1">
    <citation type="submission" date="2023-12" db="EMBL/GenBank/DDBJ databases">
        <title>A high-quality genome assembly for Dillenia turbinata (Dilleniales).</title>
        <authorList>
            <person name="Chanderbali A."/>
        </authorList>
    </citation>
    <scope>NUCLEOTIDE SEQUENCE [LARGE SCALE GENOMIC DNA]</scope>
    <source>
        <strain evidence="13">LSX21</strain>
        <tissue evidence="13">Leaf</tissue>
    </source>
</reference>
<evidence type="ECO:0000256" key="10">
    <source>
        <dbReference type="RuleBase" id="RU000304"/>
    </source>
</evidence>
<sequence length="428" mass="47717">MGLCFGTPVNPRATTKSLNPTKPANQRTTDRETSEDSKRNRGSESVVAQGASNSPPSSGNDQTTSISPNLKLFTLAELRSATRNFRPDTVLGVGGFGTVFKGWIDETTLAPSKVGVGMAVAVKKSNPDSAQGLQEWQAEVKFLGKFSHPHLVRLIGYCSEENQFLLVYEYMPKGSLENHLFRRAARGLAFLHDSENHVIYRDFKTSNILLDRDDTAKLSDFGLAKVGPNSGYSHVTTRKIGTYGYAAPEYVATGHLYVKSDVYGFGVVLLEMLTGRIVLDMNRPGGEHNLVDWARPYLPDRRNIKKIIDPKLGDRYPKKGAIAITQLIIKCLEGEPRNRPSMAEVLEALEHIGTIQVSNRREQEPDNHRQHNSNRFPLHSRHGAPEHNRHHHNSNRSPLHQRPGAGDRSPLHQRQGGNYRVGVQAHYR</sequence>
<feature type="compositionally biased region" description="Basic residues" evidence="11">
    <location>
        <begin position="378"/>
        <end position="394"/>
    </location>
</feature>
<evidence type="ECO:0000313" key="14">
    <source>
        <dbReference type="Proteomes" id="UP001370490"/>
    </source>
</evidence>
<feature type="compositionally biased region" description="Polar residues" evidence="11">
    <location>
        <begin position="12"/>
        <end position="27"/>
    </location>
</feature>
<keyword evidence="6 9" id="KW-0547">Nucleotide-binding</keyword>
<dbReference type="Proteomes" id="UP001370490">
    <property type="component" value="Unassembled WGS sequence"/>
</dbReference>
<dbReference type="PROSITE" id="PS50011">
    <property type="entry name" value="PROTEIN_KINASE_DOM"/>
    <property type="match status" value="1"/>
</dbReference>
<dbReference type="InterPro" id="IPR011009">
    <property type="entry name" value="Kinase-like_dom_sf"/>
</dbReference>
<keyword evidence="4 10" id="KW-0723">Serine/threonine-protein kinase</keyword>
<dbReference type="InterPro" id="IPR017441">
    <property type="entry name" value="Protein_kinase_ATP_BS"/>
</dbReference>
<dbReference type="InterPro" id="IPR000719">
    <property type="entry name" value="Prot_kinase_dom"/>
</dbReference>
<keyword evidence="3" id="KW-1003">Cell membrane</keyword>
<feature type="compositionally biased region" description="Basic and acidic residues" evidence="11">
    <location>
        <begin position="359"/>
        <end position="369"/>
    </location>
</feature>
<feature type="binding site" evidence="9">
    <location>
        <position position="124"/>
    </location>
    <ligand>
        <name>ATP</name>
        <dbReference type="ChEBI" id="CHEBI:30616"/>
    </ligand>
</feature>
<dbReference type="PANTHER" id="PTHR45621">
    <property type="entry name" value="OS01G0588500 PROTEIN-RELATED"/>
    <property type="match status" value="1"/>
</dbReference>
<dbReference type="FunFam" id="3.30.200.20:FF:000228">
    <property type="entry name" value="Serine/threonine-protein kinase BIK1"/>
    <property type="match status" value="1"/>
</dbReference>
<keyword evidence="14" id="KW-1185">Reference proteome</keyword>
<comment type="similarity">
    <text evidence="10">Belongs to the protein kinase superfamily.</text>
</comment>
<dbReference type="InterPro" id="IPR008271">
    <property type="entry name" value="Ser/Thr_kinase_AS"/>
</dbReference>
<dbReference type="GO" id="GO:0005524">
    <property type="term" value="F:ATP binding"/>
    <property type="evidence" value="ECO:0007669"/>
    <property type="project" value="UniProtKB-UniRule"/>
</dbReference>
<evidence type="ECO:0000259" key="12">
    <source>
        <dbReference type="PROSITE" id="PS50011"/>
    </source>
</evidence>
<feature type="region of interest" description="Disordered" evidence="11">
    <location>
        <begin position="356"/>
        <end position="428"/>
    </location>
</feature>
<evidence type="ECO:0000256" key="1">
    <source>
        <dbReference type="ARBA" id="ARBA00004236"/>
    </source>
</evidence>